<dbReference type="Gene3D" id="3.30.40.10">
    <property type="entry name" value="Zinc/RING finger domain, C3HC4 (zinc finger)"/>
    <property type="match status" value="1"/>
</dbReference>
<protein>
    <recommendedName>
        <fullName evidence="6">RING-type domain-containing protein</fullName>
    </recommendedName>
</protein>
<evidence type="ECO:0000256" key="2">
    <source>
        <dbReference type="ARBA" id="ARBA00022771"/>
    </source>
</evidence>
<evidence type="ECO:0000256" key="4">
    <source>
        <dbReference type="SAM" id="MobiDB-lite"/>
    </source>
</evidence>
<evidence type="ECO:0000313" key="5">
    <source>
        <dbReference type="EMBL" id="CBY35527.1"/>
    </source>
</evidence>
<evidence type="ECO:0000256" key="3">
    <source>
        <dbReference type="ARBA" id="ARBA00022833"/>
    </source>
</evidence>
<dbReference type="GO" id="GO:0008270">
    <property type="term" value="F:zinc ion binding"/>
    <property type="evidence" value="ECO:0007669"/>
    <property type="project" value="UniProtKB-KW"/>
</dbReference>
<feature type="compositionally biased region" description="Polar residues" evidence="4">
    <location>
        <begin position="30"/>
        <end position="64"/>
    </location>
</feature>
<proteinExistence type="predicted"/>
<evidence type="ECO:0000256" key="1">
    <source>
        <dbReference type="ARBA" id="ARBA00022723"/>
    </source>
</evidence>
<dbReference type="InterPro" id="IPR013083">
    <property type="entry name" value="Znf_RING/FYVE/PHD"/>
</dbReference>
<gene>
    <name evidence="5" type="ORF">GSOID_T00027346001</name>
</gene>
<feature type="region of interest" description="Disordered" evidence="4">
    <location>
        <begin position="16"/>
        <end position="65"/>
    </location>
</feature>
<name>E4YJ66_OIKDI</name>
<evidence type="ECO:0008006" key="6">
    <source>
        <dbReference type="Google" id="ProtNLM"/>
    </source>
</evidence>
<dbReference type="EMBL" id="FN654641">
    <property type="protein sequence ID" value="CBY35527.1"/>
    <property type="molecule type" value="Genomic_DNA"/>
</dbReference>
<dbReference type="PROSITE" id="PS00518">
    <property type="entry name" value="ZF_RING_1"/>
    <property type="match status" value="1"/>
</dbReference>
<keyword evidence="3" id="KW-0862">Zinc</keyword>
<accession>E4YJ66</accession>
<sequence length="209" mass="23923">MESWTRIQNVESDISKMVSSMKKRDPDSMRLQSHSFRNSFSNDFESPRSSSPTRNRVSRSQTLPIQARRSDIEDVRFRFTSVITNEVQSGFSAADWSSNFNIFKPPEVPKEPNNAPASRKLFQEAVREQNSHDSKEYELERIVSKINFSTSQFSDLTTCKTCNGDLKDAFCFIPCGHVICVDCAFCDHGGRCTRCWKDISSTNRVYLFG</sequence>
<keyword evidence="2" id="KW-0863">Zinc-finger</keyword>
<dbReference type="InterPro" id="IPR017907">
    <property type="entry name" value="Znf_RING_CS"/>
</dbReference>
<keyword evidence="1" id="KW-0479">Metal-binding</keyword>
<reference evidence="5" key="1">
    <citation type="journal article" date="2010" name="Science">
        <title>Plasticity of animal genome architecture unmasked by rapid evolution of a pelagic tunicate.</title>
        <authorList>
            <person name="Denoeud F."/>
            <person name="Henriet S."/>
            <person name="Mungpakdee S."/>
            <person name="Aury J.M."/>
            <person name="Da Silva C."/>
            <person name="Brinkmann H."/>
            <person name="Mikhaleva J."/>
            <person name="Olsen L.C."/>
            <person name="Jubin C."/>
            <person name="Canestro C."/>
            <person name="Bouquet J.M."/>
            <person name="Danks G."/>
            <person name="Poulain J."/>
            <person name="Campsteijn C."/>
            <person name="Adamski M."/>
            <person name="Cross I."/>
            <person name="Yadetie F."/>
            <person name="Muffato M."/>
            <person name="Louis A."/>
            <person name="Butcher S."/>
            <person name="Tsagkogeorga G."/>
            <person name="Konrad A."/>
            <person name="Singh S."/>
            <person name="Jensen M.F."/>
            <person name="Cong E.H."/>
            <person name="Eikeseth-Otteraa H."/>
            <person name="Noel B."/>
            <person name="Anthouard V."/>
            <person name="Porcel B.M."/>
            <person name="Kachouri-Lafond R."/>
            <person name="Nishino A."/>
            <person name="Ugolini M."/>
            <person name="Chourrout P."/>
            <person name="Nishida H."/>
            <person name="Aasland R."/>
            <person name="Huzurbazar S."/>
            <person name="Westhof E."/>
            <person name="Delsuc F."/>
            <person name="Lehrach H."/>
            <person name="Reinhardt R."/>
            <person name="Weissenbach J."/>
            <person name="Roy S.W."/>
            <person name="Artiguenave F."/>
            <person name="Postlethwait J.H."/>
            <person name="Manak J.R."/>
            <person name="Thompson E.M."/>
            <person name="Jaillon O."/>
            <person name="Du Pasquier L."/>
            <person name="Boudinot P."/>
            <person name="Liberles D.A."/>
            <person name="Volff J.N."/>
            <person name="Philippe H."/>
            <person name="Lenhard B."/>
            <person name="Roest Crollius H."/>
            <person name="Wincker P."/>
            <person name="Chourrout D."/>
        </authorList>
    </citation>
    <scope>NUCLEOTIDE SEQUENCE [LARGE SCALE GENOMIC DNA]</scope>
</reference>
<dbReference type="Proteomes" id="UP000011014">
    <property type="component" value="Unassembled WGS sequence"/>
</dbReference>
<organism evidence="5">
    <name type="scientific">Oikopleura dioica</name>
    <name type="common">Tunicate</name>
    <dbReference type="NCBI Taxonomy" id="34765"/>
    <lineage>
        <taxon>Eukaryota</taxon>
        <taxon>Metazoa</taxon>
        <taxon>Chordata</taxon>
        <taxon>Tunicata</taxon>
        <taxon>Appendicularia</taxon>
        <taxon>Copelata</taxon>
        <taxon>Oikopleuridae</taxon>
        <taxon>Oikopleura</taxon>
    </lineage>
</organism>
<dbReference type="AlphaFoldDB" id="E4YJ66"/>